<protein>
    <submittedName>
        <fullName evidence="3">CAAX amino terminal protease family protein</fullName>
    </submittedName>
</protein>
<organism evidence="3 4">
    <name type="scientific">Marvinbryantia formatexigens DSM 14469</name>
    <dbReference type="NCBI Taxonomy" id="478749"/>
    <lineage>
        <taxon>Bacteria</taxon>
        <taxon>Bacillati</taxon>
        <taxon>Bacillota</taxon>
        <taxon>Clostridia</taxon>
        <taxon>Lachnospirales</taxon>
        <taxon>Lachnospiraceae</taxon>
        <taxon>Marvinbryantia</taxon>
    </lineage>
</organism>
<evidence type="ECO:0000313" key="4">
    <source>
        <dbReference type="Proteomes" id="UP000005561"/>
    </source>
</evidence>
<dbReference type="GO" id="GO:0080120">
    <property type="term" value="P:CAAX-box protein maturation"/>
    <property type="evidence" value="ECO:0007669"/>
    <property type="project" value="UniProtKB-ARBA"/>
</dbReference>
<feature type="transmembrane region" description="Helical" evidence="1">
    <location>
        <begin position="75"/>
        <end position="96"/>
    </location>
</feature>
<sequence length="213" mass="23384">MFWEWADKTGRVIGPVLVHYLVIVIISMMGLHADAAFLTSMAAVIVLPLFWRMYKKDGALCGRGEERRLSAASCLQIAALGIVCNLVLTLVINGILSFFSFSNQTQEALFASNLIVQVVGIGIIVPIMEEVLFRGIVYNRLKGYTKNAKSAAILAAVIFAVYHGNVVQMLFAFPMALILIAVYEKWGTLRADITFHMAVNLSSVILTAILSSR</sequence>
<dbReference type="InterPro" id="IPR052710">
    <property type="entry name" value="CAAX_protease"/>
</dbReference>
<comment type="caution">
    <text evidence="3">The sequence shown here is derived from an EMBL/GenBank/DDBJ whole genome shotgun (WGS) entry which is preliminary data.</text>
</comment>
<keyword evidence="4" id="KW-1185">Reference proteome</keyword>
<keyword evidence="3" id="KW-0378">Hydrolase</keyword>
<evidence type="ECO:0000256" key="1">
    <source>
        <dbReference type="SAM" id="Phobius"/>
    </source>
</evidence>
<accession>C6L9F2</accession>
<dbReference type="Pfam" id="PF02517">
    <property type="entry name" value="Rce1-like"/>
    <property type="match status" value="1"/>
</dbReference>
<feature type="transmembrane region" description="Helical" evidence="1">
    <location>
        <begin position="108"/>
        <end position="132"/>
    </location>
</feature>
<dbReference type="InterPro" id="IPR003675">
    <property type="entry name" value="Rce1/LyrA-like_dom"/>
</dbReference>
<dbReference type="PANTHER" id="PTHR36435">
    <property type="entry name" value="SLR1288 PROTEIN"/>
    <property type="match status" value="1"/>
</dbReference>
<feature type="domain" description="CAAX prenyl protease 2/Lysostaphin resistance protein A-like" evidence="2">
    <location>
        <begin position="113"/>
        <end position="201"/>
    </location>
</feature>
<dbReference type="Proteomes" id="UP000005561">
    <property type="component" value="Unassembled WGS sequence"/>
</dbReference>
<dbReference type="EMBL" id="ACCL02000001">
    <property type="protein sequence ID" value="EET62891.1"/>
    <property type="molecule type" value="Genomic_DNA"/>
</dbReference>
<feature type="transmembrane region" description="Helical" evidence="1">
    <location>
        <begin position="12"/>
        <end position="29"/>
    </location>
</feature>
<dbReference type="AlphaFoldDB" id="C6L9F2"/>
<dbReference type="GO" id="GO:0004175">
    <property type="term" value="F:endopeptidase activity"/>
    <property type="evidence" value="ECO:0007669"/>
    <property type="project" value="UniProtKB-ARBA"/>
</dbReference>
<dbReference type="STRING" id="168384.SAMN05660368_02823"/>
<feature type="transmembrane region" description="Helical" evidence="1">
    <location>
        <begin position="35"/>
        <end position="54"/>
    </location>
</feature>
<name>C6L9F2_9FIRM</name>
<keyword evidence="3" id="KW-0645">Protease</keyword>
<gene>
    <name evidence="3" type="ORF">BRYFOR_05242</name>
</gene>
<keyword evidence="1" id="KW-1133">Transmembrane helix</keyword>
<dbReference type="GO" id="GO:0006508">
    <property type="term" value="P:proteolysis"/>
    <property type="evidence" value="ECO:0007669"/>
    <property type="project" value="UniProtKB-KW"/>
</dbReference>
<evidence type="ECO:0000313" key="3">
    <source>
        <dbReference type="EMBL" id="EET62891.1"/>
    </source>
</evidence>
<proteinExistence type="predicted"/>
<keyword evidence="1" id="KW-0472">Membrane</keyword>
<evidence type="ECO:0000259" key="2">
    <source>
        <dbReference type="Pfam" id="PF02517"/>
    </source>
</evidence>
<keyword evidence="1" id="KW-0812">Transmembrane</keyword>
<feature type="transmembrane region" description="Helical" evidence="1">
    <location>
        <begin position="153"/>
        <end position="181"/>
    </location>
</feature>
<dbReference type="eggNOG" id="COG1266">
    <property type="taxonomic scope" value="Bacteria"/>
</dbReference>
<dbReference type="RefSeq" id="WP_006860044.1">
    <property type="nucleotide sequence ID" value="NZ_ACCL02000001.1"/>
</dbReference>
<dbReference type="OrthoDB" id="9782250at2"/>
<reference evidence="3" key="1">
    <citation type="submission" date="2009-07" db="EMBL/GenBank/DDBJ databases">
        <authorList>
            <person name="Weinstock G."/>
            <person name="Sodergren E."/>
            <person name="Clifton S."/>
            <person name="Fulton L."/>
            <person name="Fulton B."/>
            <person name="Courtney L."/>
            <person name="Fronick C."/>
            <person name="Harrison M."/>
            <person name="Strong C."/>
            <person name="Farmer C."/>
            <person name="Delahaunty K."/>
            <person name="Markovic C."/>
            <person name="Hall O."/>
            <person name="Minx P."/>
            <person name="Tomlinson C."/>
            <person name="Mitreva M."/>
            <person name="Nelson J."/>
            <person name="Hou S."/>
            <person name="Wollam A."/>
            <person name="Pepin K.H."/>
            <person name="Johnson M."/>
            <person name="Bhonagiri V."/>
            <person name="Nash W.E."/>
            <person name="Warren W."/>
            <person name="Chinwalla A."/>
            <person name="Mardis E.R."/>
            <person name="Wilson R.K."/>
        </authorList>
    </citation>
    <scope>NUCLEOTIDE SEQUENCE [LARGE SCALE GENOMIC DNA]</scope>
    <source>
        <strain evidence="3">DSM 14469</strain>
    </source>
</reference>
<dbReference type="PANTHER" id="PTHR36435:SF1">
    <property type="entry name" value="CAAX AMINO TERMINAL PROTEASE FAMILY PROTEIN"/>
    <property type="match status" value="1"/>
</dbReference>
<feature type="transmembrane region" description="Helical" evidence="1">
    <location>
        <begin position="193"/>
        <end position="211"/>
    </location>
</feature>